<evidence type="ECO:0000313" key="1">
    <source>
        <dbReference type="EMBL" id="OCT78247.1"/>
    </source>
</evidence>
<reference evidence="2" key="1">
    <citation type="journal article" date="2016" name="Nature">
        <title>Genome evolution in the allotetraploid frog Xenopus laevis.</title>
        <authorList>
            <person name="Session A.M."/>
            <person name="Uno Y."/>
            <person name="Kwon T."/>
            <person name="Chapman J.A."/>
            <person name="Toyoda A."/>
            <person name="Takahashi S."/>
            <person name="Fukui A."/>
            <person name="Hikosaka A."/>
            <person name="Suzuki A."/>
            <person name="Kondo M."/>
            <person name="van Heeringen S.J."/>
            <person name="Quigley I."/>
            <person name="Heinz S."/>
            <person name="Ogino H."/>
            <person name="Ochi H."/>
            <person name="Hellsten U."/>
            <person name="Lyons J.B."/>
            <person name="Simakov O."/>
            <person name="Putnam N."/>
            <person name="Stites J."/>
            <person name="Kuroki Y."/>
            <person name="Tanaka T."/>
            <person name="Michiue T."/>
            <person name="Watanabe M."/>
            <person name="Bogdanovic O."/>
            <person name="Lister R."/>
            <person name="Georgiou G."/>
            <person name="Paranjpe S.S."/>
            <person name="van Kruijsbergen I."/>
            <person name="Shu S."/>
            <person name="Carlson J."/>
            <person name="Kinoshita T."/>
            <person name="Ohta Y."/>
            <person name="Mawaribuchi S."/>
            <person name="Jenkins J."/>
            <person name="Grimwood J."/>
            <person name="Schmutz J."/>
            <person name="Mitros T."/>
            <person name="Mozaffari S.V."/>
            <person name="Suzuki Y."/>
            <person name="Haramoto Y."/>
            <person name="Yamamoto T.S."/>
            <person name="Takagi C."/>
            <person name="Heald R."/>
            <person name="Miller K."/>
            <person name="Haudenschild C."/>
            <person name="Kitzman J."/>
            <person name="Nakayama T."/>
            <person name="Izutsu Y."/>
            <person name="Robert J."/>
            <person name="Fortriede J."/>
            <person name="Burns K."/>
            <person name="Lotay V."/>
            <person name="Karimi K."/>
            <person name="Yasuoka Y."/>
            <person name="Dichmann D.S."/>
            <person name="Flajnik M.F."/>
            <person name="Houston D.W."/>
            <person name="Shendure J."/>
            <person name="DuPasquier L."/>
            <person name="Vize P.D."/>
            <person name="Zorn A.M."/>
            <person name="Ito M."/>
            <person name="Marcotte E.M."/>
            <person name="Wallingford J.B."/>
            <person name="Ito Y."/>
            <person name="Asashima M."/>
            <person name="Ueno N."/>
            <person name="Matsuda Y."/>
            <person name="Veenstra G.J."/>
            <person name="Fujiyama A."/>
            <person name="Harland R.M."/>
            <person name="Taira M."/>
            <person name="Rokhsar D.S."/>
        </authorList>
    </citation>
    <scope>NUCLEOTIDE SEQUENCE [LARGE SCALE GENOMIC DNA]</scope>
    <source>
        <strain evidence="2">J</strain>
    </source>
</reference>
<name>A0A974CRU3_XENLA</name>
<proteinExistence type="predicted"/>
<sequence length="130" mass="14711">MASNTGLLGTFSYRDTDLDRIGNIFEGSECLFATPPVTASRQRLESLSKRQVELQLHGLTLTEYLRLQRIRRGLRVNLQPTLFAHNEEFKTKFAGIITKCSLDLIALNIECIAVELDNVNTQLDTVTRNK</sequence>
<evidence type="ECO:0000313" key="2">
    <source>
        <dbReference type="Proteomes" id="UP000694892"/>
    </source>
</evidence>
<gene>
    <name evidence="1" type="ORF">XELAEV_18029355mg</name>
</gene>
<accession>A0A974CRU3</accession>
<dbReference type="EMBL" id="CM004475">
    <property type="protein sequence ID" value="OCT78247.1"/>
    <property type="molecule type" value="Genomic_DNA"/>
</dbReference>
<dbReference type="AlphaFoldDB" id="A0A974CRU3"/>
<organism evidence="1 2">
    <name type="scientific">Xenopus laevis</name>
    <name type="common">African clawed frog</name>
    <dbReference type="NCBI Taxonomy" id="8355"/>
    <lineage>
        <taxon>Eukaryota</taxon>
        <taxon>Metazoa</taxon>
        <taxon>Chordata</taxon>
        <taxon>Craniata</taxon>
        <taxon>Vertebrata</taxon>
        <taxon>Euteleostomi</taxon>
        <taxon>Amphibia</taxon>
        <taxon>Batrachia</taxon>
        <taxon>Anura</taxon>
        <taxon>Pipoidea</taxon>
        <taxon>Pipidae</taxon>
        <taxon>Xenopodinae</taxon>
        <taxon>Xenopus</taxon>
        <taxon>Xenopus</taxon>
    </lineage>
</organism>
<protein>
    <submittedName>
        <fullName evidence="1">Uncharacterized protein</fullName>
    </submittedName>
</protein>
<dbReference type="Proteomes" id="UP000694892">
    <property type="component" value="Chromosome 5S"/>
</dbReference>